<dbReference type="PROSITE" id="PS51186">
    <property type="entry name" value="GNAT"/>
    <property type="match status" value="1"/>
</dbReference>
<evidence type="ECO:0000259" key="1">
    <source>
        <dbReference type="PROSITE" id="PS51186"/>
    </source>
</evidence>
<sequence>MGFKTFETERLRLRPTNVNDAPFILELLNTPKFIKYIADRNVRTIADAKTYIEERMLPQLKRLGYANYTVIRKSDDTKLGTCGLYSREEMEGIDIGFSFLPQHEKQGYAFEAARCILDAAFNEFNIDEISAITTEENLSSQRLIKKLGLNYKDIVHLANDTEDLWRYQLKRNS</sequence>
<name>A0ABU2YIB8_9FLAO</name>
<gene>
    <name evidence="2" type="ORF">RM697_04625</name>
</gene>
<dbReference type="Gene3D" id="3.40.630.30">
    <property type="match status" value="1"/>
</dbReference>
<feature type="domain" description="N-acetyltransferase" evidence="1">
    <location>
        <begin position="11"/>
        <end position="172"/>
    </location>
</feature>
<evidence type="ECO:0000313" key="3">
    <source>
        <dbReference type="Proteomes" id="UP001259492"/>
    </source>
</evidence>
<dbReference type="EMBL" id="JAVRIA010000002">
    <property type="protein sequence ID" value="MDT0557917.1"/>
    <property type="molecule type" value="Genomic_DNA"/>
</dbReference>
<keyword evidence="3" id="KW-1185">Reference proteome</keyword>
<dbReference type="InterPro" id="IPR000182">
    <property type="entry name" value="GNAT_dom"/>
</dbReference>
<dbReference type="InterPro" id="IPR016181">
    <property type="entry name" value="Acyl_CoA_acyltransferase"/>
</dbReference>
<dbReference type="Pfam" id="PF13302">
    <property type="entry name" value="Acetyltransf_3"/>
    <property type="match status" value="1"/>
</dbReference>
<evidence type="ECO:0000313" key="2">
    <source>
        <dbReference type="EMBL" id="MDT0557917.1"/>
    </source>
</evidence>
<comment type="caution">
    <text evidence="2">The sequence shown here is derived from an EMBL/GenBank/DDBJ whole genome shotgun (WGS) entry which is preliminary data.</text>
</comment>
<dbReference type="PANTHER" id="PTHR43792">
    <property type="entry name" value="GNAT FAMILY, PUTATIVE (AFU_ORTHOLOGUE AFUA_3G00765)-RELATED-RELATED"/>
    <property type="match status" value="1"/>
</dbReference>
<dbReference type="Proteomes" id="UP001259492">
    <property type="component" value="Unassembled WGS sequence"/>
</dbReference>
<proteinExistence type="predicted"/>
<reference evidence="2 3" key="1">
    <citation type="submission" date="2023-09" db="EMBL/GenBank/DDBJ databases">
        <authorList>
            <person name="Rey-Velasco X."/>
        </authorList>
    </citation>
    <scope>NUCLEOTIDE SEQUENCE [LARGE SCALE GENOMIC DNA]</scope>
    <source>
        <strain evidence="2 3">W332</strain>
    </source>
</reference>
<dbReference type="RefSeq" id="WP_311426691.1">
    <property type="nucleotide sequence ID" value="NZ_JAVRIA010000002.1"/>
</dbReference>
<dbReference type="InterPro" id="IPR051531">
    <property type="entry name" value="N-acetyltransferase"/>
</dbReference>
<organism evidence="2 3">
    <name type="scientific">Microcosmobacter mediterraneus</name>
    <dbReference type="NCBI Taxonomy" id="3075607"/>
    <lineage>
        <taxon>Bacteria</taxon>
        <taxon>Pseudomonadati</taxon>
        <taxon>Bacteroidota</taxon>
        <taxon>Flavobacteriia</taxon>
        <taxon>Flavobacteriales</taxon>
        <taxon>Flavobacteriaceae</taxon>
        <taxon>Microcosmobacter</taxon>
    </lineage>
</organism>
<accession>A0ABU2YIB8</accession>
<dbReference type="SUPFAM" id="SSF55729">
    <property type="entry name" value="Acyl-CoA N-acyltransferases (Nat)"/>
    <property type="match status" value="1"/>
</dbReference>
<dbReference type="PANTHER" id="PTHR43792:SF1">
    <property type="entry name" value="N-ACETYLTRANSFERASE DOMAIN-CONTAINING PROTEIN"/>
    <property type="match status" value="1"/>
</dbReference>
<protein>
    <submittedName>
        <fullName evidence="2">GNAT family N-acetyltransferase</fullName>
    </submittedName>
</protein>